<dbReference type="AlphaFoldDB" id="A0AAE0FMR8"/>
<keyword evidence="2" id="KW-1185">Reference proteome</keyword>
<proteinExistence type="predicted"/>
<protein>
    <submittedName>
        <fullName evidence="1">Uncharacterized protein</fullName>
    </submittedName>
</protein>
<evidence type="ECO:0000313" key="2">
    <source>
        <dbReference type="Proteomes" id="UP001190700"/>
    </source>
</evidence>
<accession>A0AAE0FMR8</accession>
<dbReference type="EMBL" id="LGRX02016024">
    <property type="protein sequence ID" value="KAK3262691.1"/>
    <property type="molecule type" value="Genomic_DNA"/>
</dbReference>
<gene>
    <name evidence="1" type="ORF">CYMTET_28467</name>
</gene>
<sequence>MNGEYLLSQTPNANRTKELFPAQYRDYPNGVEYFDLYSPPIVSLYSQVFWKGLPPVPLPADVVERYAGKGMAVVGFEMDQVRRTATGDVSVPISVAYNHHFESTMVGSKARLQRMDVDELNGEEKAHFLSMGHGLPKDVWVARNLKAGNAIPTSQSFGGANGGEYRKSFHGYAPGFAQIIDSPTQFQITPMQIDTWNRDKMNLTGPTKFVPGPVPRSSLAPTHGADALYSGLLECPVTTRIRKVIDSAYVSRMTGSCEHSLQSAAECFEAVKAIFGTDNVTDDSGSDASKPPGCSVTRQAALLNVNVYFNMLQSSSLPNCGQNISRTAAQVTPSLVEVKVTLDFHQEVAKIELEGPASVWFGVGFNATAMSDAPWTIVVDGFGKVTERRLGVHVAGEPLPASLTLVSNIVAGDRRKLEVTRPFAGATKKHYTFSPSLDRLDIIQAIGGGSEFAYHTQKSAASLLFAPVGNPGASGACICAKTSAPFGSAKGKLTYQPVQQPGEAGKADVINFDNNCAPQPRTDLLHMQNPTCDIRTYAGGQIACHHMWSLLDADQEIPWVDQPLEYHLKFRFWVQPYNPAYHTYVKRTTWGIASPVEYDVPRCHANIEGCAQSDDGNWVHTITGTFKGGGHLVAAHFHCHAPTCLSVALYKCGSSTDACNSKTGTLLCRENPVYGGEGKVDNKNMDEPGFILQPPCLWGAPEQGLEPPPDVDGIFLHAVKTANATYGHHGEMAWLQMYYY</sequence>
<evidence type="ECO:0000313" key="1">
    <source>
        <dbReference type="EMBL" id="KAK3262691.1"/>
    </source>
</evidence>
<dbReference type="Proteomes" id="UP001190700">
    <property type="component" value="Unassembled WGS sequence"/>
</dbReference>
<reference evidence="1 2" key="1">
    <citation type="journal article" date="2015" name="Genome Biol. Evol.">
        <title>Comparative Genomics of a Bacterivorous Green Alga Reveals Evolutionary Causalities and Consequences of Phago-Mixotrophic Mode of Nutrition.</title>
        <authorList>
            <person name="Burns J.A."/>
            <person name="Paasch A."/>
            <person name="Narechania A."/>
            <person name="Kim E."/>
        </authorList>
    </citation>
    <scope>NUCLEOTIDE SEQUENCE [LARGE SCALE GENOMIC DNA]</scope>
    <source>
        <strain evidence="1 2">PLY_AMNH</strain>
    </source>
</reference>
<comment type="caution">
    <text evidence="1">The sequence shown here is derived from an EMBL/GenBank/DDBJ whole genome shotgun (WGS) entry which is preliminary data.</text>
</comment>
<name>A0AAE0FMR8_9CHLO</name>
<organism evidence="1 2">
    <name type="scientific">Cymbomonas tetramitiformis</name>
    <dbReference type="NCBI Taxonomy" id="36881"/>
    <lineage>
        <taxon>Eukaryota</taxon>
        <taxon>Viridiplantae</taxon>
        <taxon>Chlorophyta</taxon>
        <taxon>Pyramimonadophyceae</taxon>
        <taxon>Pyramimonadales</taxon>
        <taxon>Pyramimonadaceae</taxon>
        <taxon>Cymbomonas</taxon>
    </lineage>
</organism>